<dbReference type="SMART" id="SM00525">
    <property type="entry name" value="FES"/>
    <property type="match status" value="1"/>
</dbReference>
<dbReference type="SUPFAM" id="SSF55811">
    <property type="entry name" value="Nudix"/>
    <property type="match status" value="1"/>
</dbReference>
<dbReference type="InterPro" id="IPR044298">
    <property type="entry name" value="MIG/MutY"/>
</dbReference>
<dbReference type="Gene3D" id="3.90.79.10">
    <property type="entry name" value="Nucleoside Triphosphate Pyrophosphohydrolase"/>
    <property type="match status" value="1"/>
</dbReference>
<evidence type="ECO:0000256" key="3">
    <source>
        <dbReference type="ARBA" id="ARBA00008343"/>
    </source>
</evidence>
<evidence type="ECO:0000256" key="8">
    <source>
        <dbReference type="ARBA" id="ARBA00022763"/>
    </source>
</evidence>
<comment type="similarity">
    <text evidence="3 14">Belongs to the Nth/MutY family.</text>
</comment>
<dbReference type="GO" id="GO:0000701">
    <property type="term" value="F:purine-specific mismatch base pair DNA N-glycosylase activity"/>
    <property type="evidence" value="ECO:0007669"/>
    <property type="project" value="UniProtKB-EC"/>
</dbReference>
<evidence type="ECO:0000256" key="12">
    <source>
        <dbReference type="ARBA" id="ARBA00023204"/>
    </source>
</evidence>
<sequence>MIPPSDAFDLESFQRALLDWYRVHARPLPWRRTTDPYAIWVSEVMLQQTRVDTVLSYYRRFLDIFPNVASLADAAETQVLKAWEGLGYYGRARNLHRTAKILCERYGGIFPDNEPGLRSLPGIGNYIVAAVLSFAFGKPFAVLDGNVLRVLARLFSIDRAVNDAKARSFFQQTAQMLLPSVNSDLHNQAMMELGALVCTPKHPRCMECPVDRFCTSRRADLVDRYPIREAPRKVPTRRMVIVVLVRRDGRMLLIKRPSEGLLGGLWEFPNAEIDAAMSFEEGMRRLCASMECGSTLSRSRPVGSVRHAYTHFKVAAEVFQVDLVEEPNGIRVMEFCDWLDRNRMDHYPLSKLTHKVLRLIGKEDR</sequence>
<dbReference type="InterPro" id="IPR029119">
    <property type="entry name" value="MutY_C"/>
</dbReference>
<dbReference type="PANTHER" id="PTHR42944:SF1">
    <property type="entry name" value="ADENINE DNA GLYCOSYLASE"/>
    <property type="match status" value="1"/>
</dbReference>
<dbReference type="InterPro" id="IPR003265">
    <property type="entry name" value="HhH-GPD_domain"/>
</dbReference>
<evidence type="ECO:0000256" key="7">
    <source>
        <dbReference type="ARBA" id="ARBA00022723"/>
    </source>
</evidence>
<keyword evidence="6" id="KW-0004">4Fe-4S</keyword>
<comment type="catalytic activity">
    <reaction evidence="1 14">
        <text>Hydrolyzes free adenine bases from 7,8-dihydro-8-oxoguanine:adenine mismatched double-stranded DNA, leaving an apurinic site.</text>
        <dbReference type="EC" id="3.2.2.31"/>
    </reaction>
</comment>
<evidence type="ECO:0000256" key="10">
    <source>
        <dbReference type="ARBA" id="ARBA00023004"/>
    </source>
</evidence>
<evidence type="ECO:0000256" key="14">
    <source>
        <dbReference type="RuleBase" id="RU365096"/>
    </source>
</evidence>
<evidence type="ECO:0000256" key="1">
    <source>
        <dbReference type="ARBA" id="ARBA00000843"/>
    </source>
</evidence>
<evidence type="ECO:0000256" key="2">
    <source>
        <dbReference type="ARBA" id="ARBA00002933"/>
    </source>
</evidence>
<comment type="caution">
    <text evidence="16">The sequence shown here is derived from an EMBL/GenBank/DDBJ whole genome shotgun (WGS) entry which is preliminary data.</text>
</comment>
<dbReference type="Pfam" id="PF14815">
    <property type="entry name" value="NUDIX_4"/>
    <property type="match status" value="1"/>
</dbReference>
<comment type="function">
    <text evidence="2">Adenine glycosylase active on G-A mispairs. MutY also corrects error-prone DNA synthesis past GO lesions which are due to the oxidatively damaged form of guanine: 7,8-dihydro-8-oxoguanine (8-oxo-dGTP).</text>
</comment>
<evidence type="ECO:0000256" key="5">
    <source>
        <dbReference type="ARBA" id="ARBA00022023"/>
    </source>
</evidence>
<dbReference type="AlphaFoldDB" id="A0A7C4MKJ0"/>
<dbReference type="GO" id="GO:0035485">
    <property type="term" value="F:adenine/guanine mispair binding"/>
    <property type="evidence" value="ECO:0007669"/>
    <property type="project" value="TreeGrafter"/>
</dbReference>
<protein>
    <recommendedName>
        <fullName evidence="5 14">Adenine DNA glycosylase</fullName>
        <ecNumber evidence="4 14">3.2.2.31</ecNumber>
    </recommendedName>
</protein>
<dbReference type="CDD" id="cd03431">
    <property type="entry name" value="NUDIX_DNA_Glycosylase_C-MutY"/>
    <property type="match status" value="1"/>
</dbReference>
<dbReference type="GO" id="GO:0046872">
    <property type="term" value="F:metal ion binding"/>
    <property type="evidence" value="ECO:0007669"/>
    <property type="project" value="UniProtKB-UniRule"/>
</dbReference>
<feature type="domain" description="HhH-GPD" evidence="15">
    <location>
        <begin position="45"/>
        <end position="196"/>
    </location>
</feature>
<dbReference type="PANTHER" id="PTHR42944">
    <property type="entry name" value="ADENINE DNA GLYCOSYLASE"/>
    <property type="match status" value="1"/>
</dbReference>
<dbReference type="GO" id="GO:0034039">
    <property type="term" value="F:8-oxo-7,8-dihydroguanine DNA N-glycosylase activity"/>
    <property type="evidence" value="ECO:0007669"/>
    <property type="project" value="TreeGrafter"/>
</dbReference>
<keyword evidence="12" id="KW-0234">DNA repair</keyword>
<comment type="cofactor">
    <cofactor evidence="14">
        <name>[4Fe-4S] cluster</name>
        <dbReference type="ChEBI" id="CHEBI:49883"/>
    </cofactor>
    <text evidence="14">Binds 1 [4Fe-4S] cluster.</text>
</comment>
<keyword evidence="13 14" id="KW-0326">Glycosidase</keyword>
<dbReference type="GO" id="GO:0006298">
    <property type="term" value="P:mismatch repair"/>
    <property type="evidence" value="ECO:0007669"/>
    <property type="project" value="TreeGrafter"/>
</dbReference>
<dbReference type="NCBIfam" id="TIGR01084">
    <property type="entry name" value="mutY"/>
    <property type="match status" value="1"/>
</dbReference>
<keyword evidence="11" id="KW-0411">Iron-sulfur</keyword>
<keyword evidence="10 14" id="KW-0408">Iron</keyword>
<evidence type="ECO:0000256" key="9">
    <source>
        <dbReference type="ARBA" id="ARBA00022801"/>
    </source>
</evidence>
<evidence type="ECO:0000256" key="11">
    <source>
        <dbReference type="ARBA" id="ARBA00023014"/>
    </source>
</evidence>
<dbReference type="Gene3D" id="1.10.1670.10">
    <property type="entry name" value="Helix-hairpin-Helix base-excision DNA repair enzymes (C-terminal)"/>
    <property type="match status" value="1"/>
</dbReference>
<dbReference type="SUPFAM" id="SSF48150">
    <property type="entry name" value="DNA-glycosylase"/>
    <property type="match status" value="1"/>
</dbReference>
<name>A0A7C4MKJ0_9BACT</name>
<organism evidence="16">
    <name type="scientific">Desulfatirhabdium butyrativorans</name>
    <dbReference type="NCBI Taxonomy" id="340467"/>
    <lineage>
        <taxon>Bacteria</taxon>
        <taxon>Pseudomonadati</taxon>
        <taxon>Thermodesulfobacteriota</taxon>
        <taxon>Desulfobacteria</taxon>
        <taxon>Desulfobacterales</taxon>
        <taxon>Desulfatirhabdiaceae</taxon>
        <taxon>Desulfatirhabdium</taxon>
    </lineage>
</organism>
<dbReference type="Pfam" id="PF00730">
    <property type="entry name" value="HhH-GPD"/>
    <property type="match status" value="1"/>
</dbReference>
<dbReference type="GO" id="GO:0006284">
    <property type="term" value="P:base-excision repair"/>
    <property type="evidence" value="ECO:0007669"/>
    <property type="project" value="UniProtKB-UniRule"/>
</dbReference>
<dbReference type="EC" id="3.2.2.31" evidence="4 14"/>
<dbReference type="InterPro" id="IPR015797">
    <property type="entry name" value="NUDIX_hydrolase-like_dom_sf"/>
</dbReference>
<keyword evidence="7" id="KW-0479">Metal-binding</keyword>
<dbReference type="InterPro" id="IPR003651">
    <property type="entry name" value="Endonuclease3_FeS-loop_motif"/>
</dbReference>
<evidence type="ECO:0000313" key="16">
    <source>
        <dbReference type="EMBL" id="HGU31500.1"/>
    </source>
</evidence>
<keyword evidence="9" id="KW-0378">Hydrolase</keyword>
<proteinExistence type="inferred from homology"/>
<reference evidence="16" key="1">
    <citation type="journal article" date="2020" name="mSystems">
        <title>Genome- and Community-Level Interaction Insights into Carbon Utilization and Element Cycling Functions of Hydrothermarchaeota in Hydrothermal Sediment.</title>
        <authorList>
            <person name="Zhou Z."/>
            <person name="Liu Y."/>
            <person name="Xu W."/>
            <person name="Pan J."/>
            <person name="Luo Z.H."/>
            <person name="Li M."/>
        </authorList>
    </citation>
    <scope>NUCLEOTIDE SEQUENCE [LARGE SCALE GENOMIC DNA]</scope>
    <source>
        <strain evidence="16">SpSt-477</strain>
    </source>
</reference>
<accession>A0A7C4MKJ0</accession>
<evidence type="ECO:0000259" key="15">
    <source>
        <dbReference type="SMART" id="SM00478"/>
    </source>
</evidence>
<gene>
    <name evidence="16" type="primary">mutY</name>
    <name evidence="16" type="ORF">ENS29_01430</name>
</gene>
<evidence type="ECO:0000256" key="13">
    <source>
        <dbReference type="ARBA" id="ARBA00023295"/>
    </source>
</evidence>
<dbReference type="CDD" id="cd00056">
    <property type="entry name" value="ENDO3c"/>
    <property type="match status" value="1"/>
</dbReference>
<dbReference type="InterPro" id="IPR005760">
    <property type="entry name" value="A/G_AdeGlyc_MutY"/>
</dbReference>
<dbReference type="FunFam" id="1.10.340.30:FF:000002">
    <property type="entry name" value="Adenine DNA glycosylase"/>
    <property type="match status" value="1"/>
</dbReference>
<dbReference type="InterPro" id="IPR023170">
    <property type="entry name" value="HhH_base_excis_C"/>
</dbReference>
<evidence type="ECO:0000256" key="4">
    <source>
        <dbReference type="ARBA" id="ARBA00012045"/>
    </source>
</evidence>
<dbReference type="GO" id="GO:0051539">
    <property type="term" value="F:4 iron, 4 sulfur cluster binding"/>
    <property type="evidence" value="ECO:0007669"/>
    <property type="project" value="UniProtKB-UniRule"/>
</dbReference>
<dbReference type="SMART" id="SM00478">
    <property type="entry name" value="ENDO3c"/>
    <property type="match status" value="1"/>
</dbReference>
<dbReference type="GO" id="GO:0032357">
    <property type="term" value="F:oxidized purine DNA binding"/>
    <property type="evidence" value="ECO:0007669"/>
    <property type="project" value="TreeGrafter"/>
</dbReference>
<keyword evidence="8 14" id="KW-0227">DNA damage</keyword>
<dbReference type="EMBL" id="DSUH01000031">
    <property type="protein sequence ID" value="HGU31500.1"/>
    <property type="molecule type" value="Genomic_DNA"/>
</dbReference>
<dbReference type="InterPro" id="IPR011257">
    <property type="entry name" value="DNA_glycosylase"/>
</dbReference>
<evidence type="ECO:0000256" key="6">
    <source>
        <dbReference type="ARBA" id="ARBA00022485"/>
    </source>
</evidence>
<dbReference type="Gene3D" id="1.10.340.30">
    <property type="entry name" value="Hypothetical protein, domain 2"/>
    <property type="match status" value="1"/>
</dbReference>